<evidence type="ECO:0000256" key="1">
    <source>
        <dbReference type="SAM" id="MobiDB-lite"/>
    </source>
</evidence>
<proteinExistence type="predicted"/>
<reference evidence="3 4" key="2">
    <citation type="submission" date="2018-11" db="EMBL/GenBank/DDBJ databases">
        <authorList>
            <consortium name="Pathogen Informatics"/>
        </authorList>
    </citation>
    <scope>NUCLEOTIDE SEQUENCE [LARGE SCALE GENOMIC DNA]</scope>
    <source>
        <strain evidence="3 4">NST_G2</strain>
    </source>
</reference>
<name>A0A183TN12_SCHSO</name>
<feature type="region of interest" description="Disordered" evidence="1">
    <location>
        <begin position="60"/>
        <end position="92"/>
    </location>
</feature>
<dbReference type="EMBL" id="UYSU01043227">
    <property type="protein sequence ID" value="VDM04246.1"/>
    <property type="molecule type" value="Genomic_DNA"/>
</dbReference>
<sequence>MVFVRTFFNVSKIRPSSFFHCLPFFPNLLLLLLLLLTSLASPFSRSSGCTSSYPTPIHLYPPNRLSHPPTSPSPSASSSSSSCPSLSPFFYS</sequence>
<evidence type="ECO:0000256" key="2">
    <source>
        <dbReference type="SAM" id="SignalP"/>
    </source>
</evidence>
<feature type="signal peptide" evidence="2">
    <location>
        <begin position="1"/>
        <end position="40"/>
    </location>
</feature>
<organism evidence="5">
    <name type="scientific">Schistocephalus solidus</name>
    <name type="common">Tapeworm</name>
    <dbReference type="NCBI Taxonomy" id="70667"/>
    <lineage>
        <taxon>Eukaryota</taxon>
        <taxon>Metazoa</taxon>
        <taxon>Spiralia</taxon>
        <taxon>Lophotrochozoa</taxon>
        <taxon>Platyhelminthes</taxon>
        <taxon>Cestoda</taxon>
        <taxon>Eucestoda</taxon>
        <taxon>Diphyllobothriidea</taxon>
        <taxon>Diphyllobothriidae</taxon>
        <taxon>Schistocephalus</taxon>
    </lineage>
</organism>
<evidence type="ECO:0000313" key="3">
    <source>
        <dbReference type="EMBL" id="VDM04246.1"/>
    </source>
</evidence>
<dbReference type="WBParaSite" id="SSLN_0001853501-mRNA-1">
    <property type="protein sequence ID" value="SSLN_0001853501-mRNA-1"/>
    <property type="gene ID" value="SSLN_0001853501"/>
</dbReference>
<dbReference type="AlphaFoldDB" id="A0A183TN12"/>
<keyword evidence="4" id="KW-1185">Reference proteome</keyword>
<feature type="chain" id="PRO_5043141590" evidence="2">
    <location>
        <begin position="41"/>
        <end position="92"/>
    </location>
</feature>
<evidence type="ECO:0000313" key="5">
    <source>
        <dbReference type="WBParaSite" id="SSLN_0001853501-mRNA-1"/>
    </source>
</evidence>
<evidence type="ECO:0000313" key="4">
    <source>
        <dbReference type="Proteomes" id="UP000275846"/>
    </source>
</evidence>
<protein>
    <submittedName>
        <fullName evidence="5">Wsv094</fullName>
    </submittedName>
</protein>
<accession>A0A183TN12</accession>
<keyword evidence="2" id="KW-0732">Signal</keyword>
<reference evidence="5" key="1">
    <citation type="submission" date="2016-06" db="UniProtKB">
        <authorList>
            <consortium name="WormBaseParasite"/>
        </authorList>
    </citation>
    <scope>IDENTIFICATION</scope>
</reference>
<gene>
    <name evidence="3" type="ORF">SSLN_LOCUS17860</name>
</gene>
<feature type="compositionally biased region" description="Low complexity" evidence="1">
    <location>
        <begin position="73"/>
        <end position="92"/>
    </location>
</feature>
<dbReference type="Proteomes" id="UP000275846">
    <property type="component" value="Unassembled WGS sequence"/>
</dbReference>